<dbReference type="EC" id="1.1.1.133" evidence="2"/>
<dbReference type="GO" id="GO:0005829">
    <property type="term" value="C:cytosol"/>
    <property type="evidence" value="ECO:0007669"/>
    <property type="project" value="TreeGrafter"/>
</dbReference>
<dbReference type="OrthoDB" id="9803892at2"/>
<comment type="pathway">
    <text evidence="2">Carbohydrate biosynthesis; dTDP-L-rhamnose biosynthesis.</text>
</comment>
<dbReference type="PANTHER" id="PTHR10491:SF4">
    <property type="entry name" value="METHIONINE ADENOSYLTRANSFERASE 2 SUBUNIT BETA"/>
    <property type="match status" value="1"/>
</dbReference>
<dbReference type="GO" id="GO:0019305">
    <property type="term" value="P:dTDP-rhamnose biosynthetic process"/>
    <property type="evidence" value="ECO:0007669"/>
    <property type="project" value="UniProtKB-UniPathway"/>
</dbReference>
<comment type="similarity">
    <text evidence="1 2">Belongs to the dTDP-4-dehydrorhamnose reductase family.</text>
</comment>
<reference evidence="5 6" key="1">
    <citation type="submission" date="2017-10" db="EMBL/GenBank/DDBJ databases">
        <title>The new phylogeny of genus Mycobacterium.</title>
        <authorList>
            <person name="Tortoli E."/>
            <person name="Trovato A."/>
            <person name="Cirillo D.M."/>
        </authorList>
    </citation>
    <scope>NUCLEOTIDE SEQUENCE [LARGE SCALE GENOMIC DNA]</scope>
    <source>
        <strain evidence="5 6">CCUG37673</strain>
    </source>
</reference>
<dbReference type="InterPro" id="IPR036291">
    <property type="entry name" value="NAD(P)-bd_dom_sf"/>
</dbReference>
<dbReference type="EMBL" id="PDCP01000015">
    <property type="protein sequence ID" value="PEG39341.1"/>
    <property type="molecule type" value="Genomic_DNA"/>
</dbReference>
<dbReference type="GO" id="GO:0008831">
    <property type="term" value="F:dTDP-4-dehydrorhamnose reductase activity"/>
    <property type="evidence" value="ECO:0007669"/>
    <property type="project" value="UniProtKB-EC"/>
</dbReference>
<feature type="domain" description="RmlD-like substrate binding" evidence="4">
    <location>
        <begin position="4"/>
        <end position="283"/>
    </location>
</feature>
<evidence type="ECO:0000313" key="6">
    <source>
        <dbReference type="Proteomes" id="UP000220914"/>
    </source>
</evidence>
<comment type="caution">
    <text evidence="5">The sequence shown here is derived from an EMBL/GenBank/DDBJ whole genome shotgun (WGS) entry which is preliminary data.</text>
</comment>
<dbReference type="InterPro" id="IPR029903">
    <property type="entry name" value="RmlD-like-bd"/>
</dbReference>
<dbReference type="Pfam" id="PF04321">
    <property type="entry name" value="RmlD_sub_bind"/>
    <property type="match status" value="1"/>
</dbReference>
<evidence type="ECO:0000256" key="2">
    <source>
        <dbReference type="RuleBase" id="RU364082"/>
    </source>
</evidence>
<dbReference type="InterPro" id="IPR005913">
    <property type="entry name" value="dTDP_dehydrorham_reduct"/>
</dbReference>
<dbReference type="CDD" id="cd05254">
    <property type="entry name" value="dTDP_HR_like_SDR_e"/>
    <property type="match status" value="1"/>
</dbReference>
<proteinExistence type="inferred from homology"/>
<dbReference type="Gene3D" id="3.90.25.10">
    <property type="entry name" value="UDP-galactose 4-epimerase, domain 1"/>
    <property type="match status" value="1"/>
</dbReference>
<sequence>MSYRIVITGAGGQVGRFLAAQAGSRGLDVLALTSSKWDITDADAAGRFVAPGDVVVNCAAYTAVDGAETEPERAHAVNAAGPGHIARVCAKAGARLIHISTDYVFSGQFDGAPRPYDIDDPTGPLSVYGKTKLAGEQAVHAALPEAHVVRTSWVYTGVGSDFVAVMRRLAAGEGPVKVVVDQVGSPTYVGDLVAALLQIADRPAAPPLLHVANEGAASRFEQARAVFEGVGADPQRVQPVATEDMPRPAARPPYSALSTRDLTAAGLTPPRPWRDALTEALANATGEGNK</sequence>
<dbReference type="PANTHER" id="PTHR10491">
    <property type="entry name" value="DTDP-4-DEHYDRORHAMNOSE REDUCTASE"/>
    <property type="match status" value="1"/>
</dbReference>
<dbReference type="UniPathway" id="UPA00124"/>
<feature type="region of interest" description="Disordered" evidence="3">
    <location>
        <begin position="234"/>
        <end position="273"/>
    </location>
</feature>
<keyword evidence="2" id="KW-0521">NADP</keyword>
<evidence type="ECO:0000256" key="3">
    <source>
        <dbReference type="SAM" id="MobiDB-lite"/>
    </source>
</evidence>
<dbReference type="SUPFAM" id="SSF51735">
    <property type="entry name" value="NAD(P)-binding Rossmann-fold domains"/>
    <property type="match status" value="1"/>
</dbReference>
<dbReference type="Proteomes" id="UP000220914">
    <property type="component" value="Unassembled WGS sequence"/>
</dbReference>
<accession>A0A2A7N772</accession>
<organism evidence="5 6">
    <name type="scientific">Mycolicibacterium agri</name>
    <name type="common">Mycobacterium agri</name>
    <dbReference type="NCBI Taxonomy" id="36811"/>
    <lineage>
        <taxon>Bacteria</taxon>
        <taxon>Bacillati</taxon>
        <taxon>Actinomycetota</taxon>
        <taxon>Actinomycetes</taxon>
        <taxon>Mycobacteriales</taxon>
        <taxon>Mycobacteriaceae</taxon>
        <taxon>Mycolicibacterium</taxon>
    </lineage>
</organism>
<gene>
    <name evidence="5" type="primary">rfbD</name>
    <name evidence="5" type="ORF">CQY20_10665</name>
</gene>
<evidence type="ECO:0000256" key="1">
    <source>
        <dbReference type="ARBA" id="ARBA00010944"/>
    </source>
</evidence>
<dbReference type="AlphaFoldDB" id="A0A2A7N772"/>
<evidence type="ECO:0000259" key="4">
    <source>
        <dbReference type="Pfam" id="PF04321"/>
    </source>
</evidence>
<dbReference type="RefSeq" id="WP_097940048.1">
    <property type="nucleotide sequence ID" value="NZ_BLKS01000001.1"/>
</dbReference>
<dbReference type="NCBIfam" id="TIGR01214">
    <property type="entry name" value="rmlD"/>
    <property type="match status" value="1"/>
</dbReference>
<evidence type="ECO:0000313" key="5">
    <source>
        <dbReference type="EMBL" id="PEG39341.1"/>
    </source>
</evidence>
<name>A0A2A7N772_MYCAG</name>
<comment type="function">
    <text evidence="2">Catalyzes the reduction of dTDP-6-deoxy-L-lyxo-4-hexulose to yield dTDP-L-rhamnose.</text>
</comment>
<dbReference type="Gene3D" id="3.40.50.720">
    <property type="entry name" value="NAD(P)-binding Rossmann-like Domain"/>
    <property type="match status" value="1"/>
</dbReference>
<protein>
    <recommendedName>
        <fullName evidence="2">dTDP-4-dehydrorhamnose reductase</fullName>
        <ecNumber evidence="2">1.1.1.133</ecNumber>
    </recommendedName>
</protein>
<keyword evidence="2" id="KW-0560">Oxidoreductase</keyword>
<keyword evidence="6" id="KW-1185">Reference proteome</keyword>